<keyword evidence="3" id="KW-1185">Reference proteome</keyword>
<dbReference type="SUPFAM" id="SSF49464">
    <property type="entry name" value="Carboxypeptidase regulatory domain-like"/>
    <property type="match status" value="1"/>
</dbReference>
<dbReference type="RefSeq" id="WP_204024666.1">
    <property type="nucleotide sequence ID" value="NZ_BOOW01000013.1"/>
</dbReference>
<sequence length="259" mass="27146">MIDNNAGVCTATLGTAPNRSFVLEWRNATFEWDTGKRISFSVVLGEDGSIGFHYKGDGSDRSSGSRATIGLEQDDWNAFEYSFNETALAQSQSLTFTATRHPPPATRHGVLAGVVTDANDGKPLAGATVKVGDGTTAKTNEDGIYAAQVPPGDHRVTVHKENYGTLTQAATVAAGERTFADLSLITSRVSASVREVDLVMSPDSRKDGTFLLTNLGGSATTSRGAGPRSGPGGGHTHRRHQELHGAGDGRAAQRAVHGA</sequence>
<feature type="region of interest" description="Disordered" evidence="1">
    <location>
        <begin position="213"/>
        <end position="259"/>
    </location>
</feature>
<protein>
    <recommendedName>
        <fullName evidence="4">Carboxypeptidase regulatory-like domain-containing protein</fullName>
    </recommendedName>
</protein>
<dbReference type="InterPro" id="IPR008969">
    <property type="entry name" value="CarboxyPept-like_regulatory"/>
</dbReference>
<organism evidence="2 3">
    <name type="scientific">Sinosporangium siamense</name>
    <dbReference type="NCBI Taxonomy" id="1367973"/>
    <lineage>
        <taxon>Bacteria</taxon>
        <taxon>Bacillati</taxon>
        <taxon>Actinomycetota</taxon>
        <taxon>Actinomycetes</taxon>
        <taxon>Streptosporangiales</taxon>
        <taxon>Streptosporangiaceae</taxon>
        <taxon>Sinosporangium</taxon>
    </lineage>
</organism>
<dbReference type="Gene3D" id="2.60.40.1120">
    <property type="entry name" value="Carboxypeptidase-like, regulatory domain"/>
    <property type="match status" value="1"/>
</dbReference>
<evidence type="ECO:0000313" key="3">
    <source>
        <dbReference type="Proteomes" id="UP000606172"/>
    </source>
</evidence>
<proteinExistence type="predicted"/>
<gene>
    <name evidence="2" type="ORF">Ssi02_23670</name>
</gene>
<dbReference type="EMBL" id="BOOW01000013">
    <property type="protein sequence ID" value="GII92136.1"/>
    <property type="molecule type" value="Genomic_DNA"/>
</dbReference>
<comment type="caution">
    <text evidence="2">The sequence shown here is derived from an EMBL/GenBank/DDBJ whole genome shotgun (WGS) entry which is preliminary data.</text>
</comment>
<dbReference type="AlphaFoldDB" id="A0A919RDX9"/>
<accession>A0A919RDX9</accession>
<evidence type="ECO:0000256" key="1">
    <source>
        <dbReference type="SAM" id="MobiDB-lite"/>
    </source>
</evidence>
<dbReference type="Pfam" id="PF13620">
    <property type="entry name" value="CarboxypepD_reg"/>
    <property type="match status" value="1"/>
</dbReference>
<evidence type="ECO:0008006" key="4">
    <source>
        <dbReference type="Google" id="ProtNLM"/>
    </source>
</evidence>
<dbReference type="Proteomes" id="UP000606172">
    <property type="component" value="Unassembled WGS sequence"/>
</dbReference>
<evidence type="ECO:0000313" key="2">
    <source>
        <dbReference type="EMBL" id="GII92136.1"/>
    </source>
</evidence>
<name>A0A919RDX9_9ACTN</name>
<reference evidence="2" key="1">
    <citation type="submission" date="2021-01" db="EMBL/GenBank/DDBJ databases">
        <title>Whole genome shotgun sequence of Sinosporangium siamense NBRC 109515.</title>
        <authorList>
            <person name="Komaki H."/>
            <person name="Tamura T."/>
        </authorList>
    </citation>
    <scope>NUCLEOTIDE SEQUENCE</scope>
    <source>
        <strain evidence="2">NBRC 109515</strain>
    </source>
</reference>